<name>A0A1D7U6U8_9HYPH</name>
<proteinExistence type="predicted"/>
<protein>
    <submittedName>
        <fullName evidence="1">Uncharacterized protein</fullName>
    </submittedName>
</protein>
<reference evidence="1 2" key="1">
    <citation type="journal article" date="2015" name="Antonie Van Leeuwenhoek">
        <title>Bosea vaviloviae sp. nov., a new species of slow-growing rhizobia isolated from nodules of the relict species Vavilovia formosa (Stev.) Fed.</title>
        <authorList>
            <person name="Safronova V.I."/>
            <person name="Kuznetsova I.G."/>
            <person name="Sazanova A.L."/>
            <person name="Kimeklis A.K."/>
            <person name="Belimov A.A."/>
            <person name="Andronov E.E."/>
            <person name="Pinaev A.G."/>
            <person name="Chizhevskaya E.P."/>
            <person name="Pukhaev A.R."/>
            <person name="Popov K.P."/>
            <person name="Willems A."/>
            <person name="Tikhonovich I.A."/>
        </authorList>
    </citation>
    <scope>NUCLEOTIDE SEQUENCE [LARGE SCALE GENOMIC DNA]</scope>
    <source>
        <strain evidence="1 2">Vaf18</strain>
    </source>
</reference>
<organism evidence="1 2">
    <name type="scientific">Bosea vaviloviae</name>
    <dbReference type="NCBI Taxonomy" id="1526658"/>
    <lineage>
        <taxon>Bacteria</taxon>
        <taxon>Pseudomonadati</taxon>
        <taxon>Pseudomonadota</taxon>
        <taxon>Alphaproteobacteria</taxon>
        <taxon>Hyphomicrobiales</taxon>
        <taxon>Boseaceae</taxon>
        <taxon>Bosea</taxon>
    </lineage>
</organism>
<dbReference type="STRING" id="1526658.BHK69_24095"/>
<dbReference type="Proteomes" id="UP000094969">
    <property type="component" value="Chromosome"/>
</dbReference>
<evidence type="ECO:0000313" key="1">
    <source>
        <dbReference type="EMBL" id="AOO83111.1"/>
    </source>
</evidence>
<sequence>MTSIPPAWTHLQPDSLKALLEPPGRVPQAIRLTPYNVPVEAALQVPMVIAARLLLALAVEKGGLVLTPAGALKRVDVRHVFDGTEWPGYDKTTTLAMNKVINEDDAYGVLFTRIVLQAAGLLRKRLGVLKATKVGNALLAPEAAPALLAELFEALFWKVNLQDFDNNPIDFWPQHHMGVVLWSLSVTAHGWSSAASLMESCTIMDTLDKVPRPDLPEFAMVSRVLRPLTWLGVFESRKQKRHSGRGVDEDFRKGALFGQLVAFEVEMKGAEAARH</sequence>
<accession>A0A1D7U6U8</accession>
<keyword evidence="2" id="KW-1185">Reference proteome</keyword>
<dbReference type="EMBL" id="CP017147">
    <property type="protein sequence ID" value="AOO83111.1"/>
    <property type="molecule type" value="Genomic_DNA"/>
</dbReference>
<evidence type="ECO:0000313" key="2">
    <source>
        <dbReference type="Proteomes" id="UP000094969"/>
    </source>
</evidence>
<gene>
    <name evidence="1" type="ORF">BHK69_24095</name>
</gene>
<dbReference type="AlphaFoldDB" id="A0A1D7U6U8"/>
<dbReference type="KEGG" id="bvv:BHK69_24095"/>